<keyword evidence="1" id="KW-0472">Membrane</keyword>
<evidence type="ECO:0000313" key="3">
    <source>
        <dbReference type="Proteomes" id="UP000249417"/>
    </source>
</evidence>
<evidence type="ECO:0000256" key="1">
    <source>
        <dbReference type="SAM" id="Phobius"/>
    </source>
</evidence>
<comment type="caution">
    <text evidence="2">The sequence shown here is derived from an EMBL/GenBank/DDBJ whole genome shotgun (WGS) entry which is preliminary data.</text>
</comment>
<proteinExistence type="predicted"/>
<keyword evidence="1" id="KW-1133">Transmembrane helix</keyword>
<protein>
    <submittedName>
        <fullName evidence="2">Uncharacterized protein</fullName>
    </submittedName>
</protein>
<sequence>MKLRIQNKDLQDKTGLIGDQLVFVIDAPASRLHRLASALSSLVLLAMTVAAIAAVSIWQWEQYRPRVTVLIQPAAPAKACGVPV</sequence>
<accession>A0A2W5Q298</accession>
<organism evidence="2 3">
    <name type="scientific">Micavibrio aeruginosavorus</name>
    <dbReference type="NCBI Taxonomy" id="349221"/>
    <lineage>
        <taxon>Bacteria</taxon>
        <taxon>Pseudomonadati</taxon>
        <taxon>Bdellovibrionota</taxon>
        <taxon>Bdellovibrionia</taxon>
        <taxon>Bdellovibrionales</taxon>
        <taxon>Pseudobdellovibrionaceae</taxon>
        <taxon>Micavibrio</taxon>
    </lineage>
</organism>
<feature type="transmembrane region" description="Helical" evidence="1">
    <location>
        <begin position="38"/>
        <end position="60"/>
    </location>
</feature>
<keyword evidence="1" id="KW-0812">Transmembrane</keyword>
<dbReference type="EMBL" id="QFQB01000002">
    <property type="protein sequence ID" value="PZQ48883.1"/>
    <property type="molecule type" value="Genomic_DNA"/>
</dbReference>
<reference evidence="2 3" key="1">
    <citation type="submission" date="2017-08" db="EMBL/GenBank/DDBJ databases">
        <title>Infants hospitalized years apart are colonized by the same room-sourced microbial strains.</title>
        <authorList>
            <person name="Brooks B."/>
            <person name="Olm M.R."/>
            <person name="Firek B.A."/>
            <person name="Baker R."/>
            <person name="Thomas B.C."/>
            <person name="Morowitz M.J."/>
            <person name="Banfield J.F."/>
        </authorList>
    </citation>
    <scope>NUCLEOTIDE SEQUENCE [LARGE SCALE GENOMIC DNA]</scope>
    <source>
        <strain evidence="2">S2_005_002_R2_29</strain>
    </source>
</reference>
<dbReference type="Proteomes" id="UP000249417">
    <property type="component" value="Unassembled WGS sequence"/>
</dbReference>
<name>A0A2W5Q298_9BACT</name>
<gene>
    <name evidence="2" type="ORF">DI551_00705</name>
</gene>
<evidence type="ECO:0000313" key="2">
    <source>
        <dbReference type="EMBL" id="PZQ48883.1"/>
    </source>
</evidence>
<dbReference type="AlphaFoldDB" id="A0A2W5Q298"/>